<dbReference type="GO" id="GO:0046872">
    <property type="term" value="F:metal ion binding"/>
    <property type="evidence" value="ECO:0007669"/>
    <property type="project" value="UniProtKB-KW"/>
</dbReference>
<evidence type="ECO:0000256" key="1">
    <source>
        <dbReference type="ARBA" id="ARBA00008950"/>
    </source>
</evidence>
<dbReference type="OrthoDB" id="9800565at2"/>
<keyword evidence="2" id="KW-0479">Metal-binding</keyword>
<evidence type="ECO:0000313" key="5">
    <source>
        <dbReference type="Proteomes" id="UP000237819"/>
    </source>
</evidence>
<name>A0A2S8GJB8_9BACT</name>
<dbReference type="EC" id="3.1.4.-" evidence="2"/>
<dbReference type="InterPro" id="IPR029052">
    <property type="entry name" value="Metallo-depent_PP-like"/>
</dbReference>
<evidence type="ECO:0000313" key="4">
    <source>
        <dbReference type="EMBL" id="PQO44528.1"/>
    </source>
</evidence>
<comment type="caution">
    <text evidence="4">The sequence shown here is derived from an EMBL/GenBank/DDBJ whole genome shotgun (WGS) entry which is preliminary data.</text>
</comment>
<dbReference type="GO" id="GO:0016787">
    <property type="term" value="F:hydrolase activity"/>
    <property type="evidence" value="ECO:0007669"/>
    <property type="project" value="UniProtKB-UniRule"/>
</dbReference>
<comment type="cofactor">
    <cofactor evidence="2">
        <name>a divalent metal cation</name>
        <dbReference type="ChEBI" id="CHEBI:60240"/>
    </cofactor>
</comment>
<dbReference type="InterPro" id="IPR053193">
    <property type="entry name" value="MetalloPDE_YfcE-like"/>
</dbReference>
<dbReference type="NCBIfam" id="TIGR00040">
    <property type="entry name" value="yfcE"/>
    <property type="match status" value="1"/>
</dbReference>
<dbReference type="SUPFAM" id="SSF56300">
    <property type="entry name" value="Metallo-dependent phosphatases"/>
    <property type="match status" value="1"/>
</dbReference>
<accession>A0A2S8GJB8</accession>
<protein>
    <recommendedName>
        <fullName evidence="2">Phosphoesterase</fullName>
        <ecNumber evidence="2">3.1.4.-</ecNumber>
    </recommendedName>
</protein>
<dbReference type="RefSeq" id="WP_105337055.1">
    <property type="nucleotide sequence ID" value="NZ_PUHZ01000019.1"/>
</dbReference>
<comment type="similarity">
    <text evidence="1 2">Belongs to the metallophosphoesterase superfamily. YfcE family.</text>
</comment>
<dbReference type="PANTHER" id="PTHR43165:SF1">
    <property type="entry name" value="PHOSPHODIESTERASE MJ0936"/>
    <property type="match status" value="1"/>
</dbReference>
<sequence length="160" mass="17521">MQIGIVSDTHGQEAFAQAAAHMLQSFSVEQVLHCGDIGSTGIVEIFSKWPTHYVFGNTDDARDVLQEAIEERGGTCHGVAGDIELAGRRIGMTHGDDGSLLMRMIRSREYDLVCSGHTHRTLVRQEGETLVLNPGALFRASQHTIAIVDLETMQHEIVPV</sequence>
<dbReference type="AlphaFoldDB" id="A0A2S8GJB8"/>
<evidence type="ECO:0000259" key="3">
    <source>
        <dbReference type="Pfam" id="PF12850"/>
    </source>
</evidence>
<dbReference type="Gene3D" id="3.60.21.10">
    <property type="match status" value="1"/>
</dbReference>
<gene>
    <name evidence="4" type="ORF">C5Y93_19165</name>
</gene>
<dbReference type="Pfam" id="PF12850">
    <property type="entry name" value="Metallophos_2"/>
    <property type="match status" value="1"/>
</dbReference>
<reference evidence="4 5" key="1">
    <citation type="submission" date="2018-02" db="EMBL/GenBank/DDBJ databases">
        <title>Comparative genomes isolates from brazilian mangrove.</title>
        <authorList>
            <person name="Araujo J.E."/>
            <person name="Taketani R.G."/>
            <person name="Silva M.C.P."/>
            <person name="Loureco M.V."/>
            <person name="Andreote F.D."/>
        </authorList>
    </citation>
    <scope>NUCLEOTIDE SEQUENCE [LARGE SCALE GENOMIC DNA]</scope>
    <source>
        <strain evidence="4 5">Nap-Phe MGV</strain>
    </source>
</reference>
<feature type="domain" description="Calcineurin-like phosphoesterase" evidence="3">
    <location>
        <begin position="1"/>
        <end position="152"/>
    </location>
</feature>
<evidence type="ECO:0000256" key="2">
    <source>
        <dbReference type="RuleBase" id="RU362039"/>
    </source>
</evidence>
<dbReference type="EMBL" id="PUHZ01000019">
    <property type="protein sequence ID" value="PQO44528.1"/>
    <property type="molecule type" value="Genomic_DNA"/>
</dbReference>
<dbReference type="InterPro" id="IPR024654">
    <property type="entry name" value="Calcineurin-like_PHP_lpxH"/>
</dbReference>
<dbReference type="InterPro" id="IPR000979">
    <property type="entry name" value="Phosphodiesterase_MJ0936/Vps29"/>
</dbReference>
<dbReference type="PANTHER" id="PTHR43165">
    <property type="entry name" value="METALLOPHOSPHOESTERASE"/>
    <property type="match status" value="1"/>
</dbReference>
<proteinExistence type="inferred from homology"/>
<organism evidence="4 5">
    <name type="scientific">Blastopirellula marina</name>
    <dbReference type="NCBI Taxonomy" id="124"/>
    <lineage>
        <taxon>Bacteria</taxon>
        <taxon>Pseudomonadati</taxon>
        <taxon>Planctomycetota</taxon>
        <taxon>Planctomycetia</taxon>
        <taxon>Pirellulales</taxon>
        <taxon>Pirellulaceae</taxon>
        <taxon>Blastopirellula</taxon>
    </lineage>
</organism>
<dbReference type="Proteomes" id="UP000237819">
    <property type="component" value="Unassembled WGS sequence"/>
</dbReference>